<sequence>MKRILSLAIFVIFMACAETEKSHTETAKIVVESFYEKDLPILEKYTTEESFQAFLSIQDMFTATETETSNFKVLQETEDGDIAWVKFTTAYEEQPETFKLIKENGRWKVTERGVREKGPF</sequence>
<evidence type="ECO:0000256" key="1">
    <source>
        <dbReference type="SAM" id="SignalP"/>
    </source>
</evidence>
<dbReference type="PROSITE" id="PS51257">
    <property type="entry name" value="PROKAR_LIPOPROTEIN"/>
    <property type="match status" value="1"/>
</dbReference>
<dbReference type="Gene3D" id="3.10.450.50">
    <property type="match status" value="1"/>
</dbReference>
<keyword evidence="1" id="KW-0732">Signal</keyword>
<protein>
    <submittedName>
        <fullName evidence="2">DUF4878 domain-containing protein</fullName>
    </submittedName>
</protein>
<feature type="signal peptide" evidence="1">
    <location>
        <begin position="1"/>
        <end position="17"/>
    </location>
</feature>
<evidence type="ECO:0000313" key="3">
    <source>
        <dbReference type="Proteomes" id="UP000635665"/>
    </source>
</evidence>
<feature type="chain" id="PRO_5045756221" evidence="1">
    <location>
        <begin position="18"/>
        <end position="120"/>
    </location>
</feature>
<organism evidence="2 3">
    <name type="scientific">Salegentibacter maritimus</name>
    <dbReference type="NCBI Taxonomy" id="2794347"/>
    <lineage>
        <taxon>Bacteria</taxon>
        <taxon>Pseudomonadati</taxon>
        <taxon>Bacteroidota</taxon>
        <taxon>Flavobacteriia</taxon>
        <taxon>Flavobacteriales</taxon>
        <taxon>Flavobacteriaceae</taxon>
        <taxon>Salegentibacter</taxon>
    </lineage>
</organism>
<accession>A0ABS0TF08</accession>
<proteinExistence type="predicted"/>
<evidence type="ECO:0000313" key="2">
    <source>
        <dbReference type="EMBL" id="MBI6119626.1"/>
    </source>
</evidence>
<dbReference type="EMBL" id="JAEHNY010000004">
    <property type="protein sequence ID" value="MBI6119626.1"/>
    <property type="molecule type" value="Genomic_DNA"/>
</dbReference>
<name>A0ABS0TF08_9FLAO</name>
<comment type="caution">
    <text evidence="2">The sequence shown here is derived from an EMBL/GenBank/DDBJ whole genome shotgun (WGS) entry which is preliminary data.</text>
</comment>
<reference evidence="2 3" key="1">
    <citation type="submission" date="2020-12" db="EMBL/GenBank/DDBJ databases">
        <title>Salegentibacter orientalis sp. nov., isolated from costal sediment.</title>
        <authorList>
            <person name="Lian F.-B."/>
        </authorList>
    </citation>
    <scope>NUCLEOTIDE SEQUENCE [LARGE SCALE GENOMIC DNA]</scope>
    <source>
        <strain evidence="2 3">F60176</strain>
    </source>
</reference>
<keyword evidence="3" id="KW-1185">Reference proteome</keyword>
<dbReference type="RefSeq" id="WP_198638223.1">
    <property type="nucleotide sequence ID" value="NZ_JAEHNY010000004.1"/>
</dbReference>
<dbReference type="Proteomes" id="UP000635665">
    <property type="component" value="Unassembled WGS sequence"/>
</dbReference>
<gene>
    <name evidence="2" type="ORF">I6U50_06295</name>
</gene>